<dbReference type="Proteomes" id="UP000182983">
    <property type="component" value="Unassembled WGS sequence"/>
</dbReference>
<dbReference type="RefSeq" id="WP_074768248.1">
    <property type="nucleotide sequence ID" value="NZ_FNWO01000007.1"/>
</dbReference>
<sequence>MNSDEWAEGGPGLYDALAAARRITKVNGLTRLLRGLDPMTAAKKGVAPGELDAIMNMRLSELDPARLDHLAETLLKEPKRP</sequence>
<proteinExistence type="predicted"/>
<dbReference type="EMBL" id="FNWO01000007">
    <property type="protein sequence ID" value="SEH38681.1"/>
    <property type="molecule type" value="Genomic_DNA"/>
</dbReference>
<protein>
    <submittedName>
        <fullName evidence="1">Uncharacterized protein</fullName>
    </submittedName>
</protein>
<reference evidence="2" key="1">
    <citation type="submission" date="2016-10" db="EMBL/GenBank/DDBJ databases">
        <authorList>
            <person name="Varghese N."/>
            <person name="Submissions S."/>
        </authorList>
    </citation>
    <scope>NUCLEOTIDE SEQUENCE [LARGE SCALE GENOMIC DNA]</scope>
    <source>
        <strain evidence="2">DSM 13234</strain>
    </source>
</reference>
<dbReference type="OrthoDB" id="7358399at2"/>
<evidence type="ECO:0000313" key="2">
    <source>
        <dbReference type="Proteomes" id="UP000182983"/>
    </source>
</evidence>
<name>A0A1H6HRT3_MAGFU</name>
<evidence type="ECO:0000313" key="1">
    <source>
        <dbReference type="EMBL" id="SEH38681.1"/>
    </source>
</evidence>
<accession>A0A1H6HRT3</accession>
<organism evidence="1 2">
    <name type="scientific">Magnetospirillum fulvum</name>
    <name type="common">Rhodospirillum fulvum</name>
    <dbReference type="NCBI Taxonomy" id="1082"/>
    <lineage>
        <taxon>Bacteria</taxon>
        <taxon>Pseudomonadati</taxon>
        <taxon>Pseudomonadota</taxon>
        <taxon>Alphaproteobacteria</taxon>
        <taxon>Rhodospirillales</taxon>
        <taxon>Rhodospirillaceae</taxon>
        <taxon>Magnetospirillum</taxon>
    </lineage>
</organism>
<gene>
    <name evidence="1" type="ORF">SAMN04244559_02083</name>
</gene>
<dbReference type="AlphaFoldDB" id="A0A1H6HRT3"/>
<keyword evidence="2" id="KW-1185">Reference proteome</keyword>